<dbReference type="AlphaFoldDB" id="A0A4Y3VPR7"/>
<name>A0A4Y3VPR7_9ACTN</name>
<reference evidence="4 5" key="1">
    <citation type="submission" date="2019-06" db="EMBL/GenBank/DDBJ databases">
        <title>Whole genome shotgun sequence of Streptomyces spinoverrucosus NBRC 14228.</title>
        <authorList>
            <person name="Hosoyama A."/>
            <person name="Uohara A."/>
            <person name="Ohji S."/>
            <person name="Ichikawa N."/>
        </authorList>
    </citation>
    <scope>NUCLEOTIDE SEQUENCE [LARGE SCALE GENOMIC DNA]</scope>
    <source>
        <strain evidence="4 5">NBRC 14228</strain>
    </source>
</reference>
<organism evidence="4 5">
    <name type="scientific">Streptomyces spinoverrucosus</name>
    <dbReference type="NCBI Taxonomy" id="284043"/>
    <lineage>
        <taxon>Bacteria</taxon>
        <taxon>Bacillati</taxon>
        <taxon>Actinomycetota</taxon>
        <taxon>Actinomycetes</taxon>
        <taxon>Kitasatosporales</taxon>
        <taxon>Streptomycetaceae</taxon>
        <taxon>Streptomyces</taxon>
    </lineage>
</organism>
<gene>
    <name evidence="4" type="ORF">SSP24_64920</name>
</gene>
<evidence type="ECO:0000313" key="4">
    <source>
        <dbReference type="EMBL" id="GEC08837.1"/>
    </source>
</evidence>
<protein>
    <submittedName>
        <fullName evidence="4">Protease</fullName>
    </submittedName>
</protein>
<dbReference type="InterPro" id="IPR036034">
    <property type="entry name" value="PDZ_sf"/>
</dbReference>
<keyword evidence="1 4" id="KW-0645">Protease</keyword>
<dbReference type="PROSITE" id="PS50106">
    <property type="entry name" value="PDZ"/>
    <property type="match status" value="1"/>
</dbReference>
<dbReference type="SUPFAM" id="SSF50494">
    <property type="entry name" value="Trypsin-like serine proteases"/>
    <property type="match status" value="1"/>
</dbReference>
<dbReference type="InterPro" id="IPR001940">
    <property type="entry name" value="Peptidase_S1C"/>
</dbReference>
<dbReference type="GO" id="GO:0006508">
    <property type="term" value="P:proteolysis"/>
    <property type="evidence" value="ECO:0007669"/>
    <property type="project" value="UniProtKB-KW"/>
</dbReference>
<comment type="caution">
    <text evidence="4">The sequence shown here is derived from an EMBL/GenBank/DDBJ whole genome shotgun (WGS) entry which is preliminary data.</text>
</comment>
<evidence type="ECO:0000256" key="2">
    <source>
        <dbReference type="ARBA" id="ARBA00022801"/>
    </source>
</evidence>
<dbReference type="PRINTS" id="PR00834">
    <property type="entry name" value="PROTEASES2C"/>
</dbReference>
<dbReference type="Gene3D" id="2.30.42.10">
    <property type="match status" value="1"/>
</dbReference>
<dbReference type="GO" id="GO:0004252">
    <property type="term" value="F:serine-type endopeptidase activity"/>
    <property type="evidence" value="ECO:0007669"/>
    <property type="project" value="InterPro"/>
</dbReference>
<dbReference type="Pfam" id="PF13365">
    <property type="entry name" value="Trypsin_2"/>
    <property type="match status" value="1"/>
</dbReference>
<dbReference type="PANTHER" id="PTHR43343:SF3">
    <property type="entry name" value="PROTEASE DO-LIKE 8, CHLOROPLASTIC"/>
    <property type="match status" value="1"/>
</dbReference>
<keyword evidence="2" id="KW-0378">Hydrolase</keyword>
<dbReference type="InterPro" id="IPR009003">
    <property type="entry name" value="Peptidase_S1_PA"/>
</dbReference>
<accession>A0A4Y3VPR7</accession>
<feature type="domain" description="PDZ" evidence="3">
    <location>
        <begin position="211"/>
        <end position="286"/>
    </location>
</feature>
<dbReference type="Proteomes" id="UP000317881">
    <property type="component" value="Unassembled WGS sequence"/>
</dbReference>
<sequence>MPVAANDLQDDYRRVIGDVLPSVVQIQGREDLGSGVVYDDKGHIVTNAHVVGEQRTFQVTTANSEDQLGARLVYSYPEQDLAVVKLDRLPKGLRPATFGDSAKVEVGQIVLAMGSPLGLSSSVTQGIVSATGRTVTEPRSNGGPGATIANMVQTSAAINPGNSGGALVNLDGHVIGIPTLGAIDPGLGEGAAPGIGFAIPASMVKTVADQIVREGRVTDSGRAALGITGRTVVDADYQPAGVAIAAVRSGGAADKAGIERGDIITRLGDTDITTITSLAEALAVLKPGDRTTVTFTRNGQERTVDVTLGEQ</sequence>
<dbReference type="SUPFAM" id="SSF50156">
    <property type="entry name" value="PDZ domain-like"/>
    <property type="match status" value="1"/>
</dbReference>
<keyword evidence="5" id="KW-1185">Reference proteome</keyword>
<dbReference type="Pfam" id="PF13180">
    <property type="entry name" value="PDZ_2"/>
    <property type="match status" value="1"/>
</dbReference>
<dbReference type="EMBL" id="BJND01000059">
    <property type="protein sequence ID" value="GEC08837.1"/>
    <property type="molecule type" value="Genomic_DNA"/>
</dbReference>
<evidence type="ECO:0000313" key="5">
    <source>
        <dbReference type="Proteomes" id="UP000317881"/>
    </source>
</evidence>
<dbReference type="Gene3D" id="2.40.10.120">
    <property type="match status" value="1"/>
</dbReference>
<evidence type="ECO:0000259" key="3">
    <source>
        <dbReference type="PROSITE" id="PS50106"/>
    </source>
</evidence>
<dbReference type="SMART" id="SM00228">
    <property type="entry name" value="PDZ"/>
    <property type="match status" value="1"/>
</dbReference>
<proteinExistence type="predicted"/>
<evidence type="ECO:0000256" key="1">
    <source>
        <dbReference type="ARBA" id="ARBA00022670"/>
    </source>
</evidence>
<dbReference type="InterPro" id="IPR051201">
    <property type="entry name" value="Chloro_Bact_Ser_Proteases"/>
</dbReference>
<dbReference type="InterPro" id="IPR001478">
    <property type="entry name" value="PDZ"/>
</dbReference>
<dbReference type="PANTHER" id="PTHR43343">
    <property type="entry name" value="PEPTIDASE S12"/>
    <property type="match status" value="1"/>
</dbReference>